<sequence length="156" mass="16789">MTGVKPPRRRAQNPHTVGLPASPVVGLARASPAFVALVFGQYFQYYGNMEENEAIRSLAALAHGLRLQVFRLLVVAGPSGLTPGAMTEQIGVPGATLSFHLKELMNASLITQEREGRHLIYRAAFEHMNDLLGFLTANCCQGEACFDNTAATVCAC</sequence>
<dbReference type="Proteomes" id="UP000031843">
    <property type="component" value="Chromosome secondary"/>
</dbReference>
<dbReference type="STRING" id="68895.RR42_s1792"/>
<dbReference type="PROSITE" id="PS50987">
    <property type="entry name" value="HTH_ARSR_2"/>
    <property type="match status" value="1"/>
</dbReference>
<dbReference type="InterPro" id="IPR036388">
    <property type="entry name" value="WH-like_DNA-bd_sf"/>
</dbReference>
<feature type="domain" description="HTH arsR-type" evidence="4">
    <location>
        <begin position="46"/>
        <end position="143"/>
    </location>
</feature>
<dbReference type="PANTHER" id="PTHR43132">
    <property type="entry name" value="ARSENICAL RESISTANCE OPERON REPRESSOR ARSR-RELATED"/>
    <property type="match status" value="1"/>
</dbReference>
<dbReference type="NCBIfam" id="NF033788">
    <property type="entry name" value="HTH_metalloreg"/>
    <property type="match status" value="1"/>
</dbReference>
<evidence type="ECO:0000256" key="2">
    <source>
        <dbReference type="ARBA" id="ARBA00023125"/>
    </source>
</evidence>
<evidence type="ECO:0000256" key="1">
    <source>
        <dbReference type="ARBA" id="ARBA00023015"/>
    </source>
</evidence>
<dbReference type="Gene3D" id="1.10.10.10">
    <property type="entry name" value="Winged helix-like DNA-binding domain superfamily/Winged helix DNA-binding domain"/>
    <property type="match status" value="1"/>
</dbReference>
<dbReference type="AlphaFoldDB" id="A0A0C4YLD2"/>
<dbReference type="SUPFAM" id="SSF46785">
    <property type="entry name" value="Winged helix' DNA-binding domain"/>
    <property type="match status" value="1"/>
</dbReference>
<dbReference type="InterPro" id="IPR011991">
    <property type="entry name" value="ArsR-like_HTH"/>
</dbReference>
<evidence type="ECO:0000256" key="3">
    <source>
        <dbReference type="ARBA" id="ARBA00023163"/>
    </source>
</evidence>
<dbReference type="GO" id="GO:0003677">
    <property type="term" value="F:DNA binding"/>
    <property type="evidence" value="ECO:0007669"/>
    <property type="project" value="UniProtKB-KW"/>
</dbReference>
<keyword evidence="3" id="KW-0804">Transcription</keyword>
<dbReference type="KEGG" id="cbw:RR42_s1792"/>
<dbReference type="GO" id="GO:0003700">
    <property type="term" value="F:DNA-binding transcription factor activity"/>
    <property type="evidence" value="ECO:0007669"/>
    <property type="project" value="InterPro"/>
</dbReference>
<keyword evidence="6" id="KW-1185">Reference proteome</keyword>
<dbReference type="InterPro" id="IPR001845">
    <property type="entry name" value="HTH_ArsR_DNA-bd_dom"/>
</dbReference>
<evidence type="ECO:0000313" key="5">
    <source>
        <dbReference type="EMBL" id="AJG23380.1"/>
    </source>
</evidence>
<evidence type="ECO:0000259" key="4">
    <source>
        <dbReference type="PROSITE" id="PS50987"/>
    </source>
</evidence>
<gene>
    <name evidence="5" type="ORF">RR42_s1792</name>
</gene>
<protein>
    <submittedName>
        <fullName evidence="5">Transcriptional regulator, ArsR family</fullName>
    </submittedName>
</protein>
<proteinExistence type="predicted"/>
<accession>A0A0C4YLD2</accession>
<keyword evidence="2" id="KW-0238">DNA-binding</keyword>
<dbReference type="PANTHER" id="PTHR43132:SF2">
    <property type="entry name" value="ARSENICAL RESISTANCE OPERON REPRESSOR ARSR-RELATED"/>
    <property type="match status" value="1"/>
</dbReference>
<evidence type="ECO:0000313" key="6">
    <source>
        <dbReference type="Proteomes" id="UP000031843"/>
    </source>
</evidence>
<dbReference type="InterPro" id="IPR051011">
    <property type="entry name" value="Metal_resp_trans_reg"/>
</dbReference>
<dbReference type="EMBL" id="CP010537">
    <property type="protein sequence ID" value="AJG23380.1"/>
    <property type="molecule type" value="Genomic_DNA"/>
</dbReference>
<dbReference type="InterPro" id="IPR036390">
    <property type="entry name" value="WH_DNA-bd_sf"/>
</dbReference>
<dbReference type="CDD" id="cd00090">
    <property type="entry name" value="HTH_ARSR"/>
    <property type="match status" value="1"/>
</dbReference>
<dbReference type="SMART" id="SM00418">
    <property type="entry name" value="HTH_ARSR"/>
    <property type="match status" value="1"/>
</dbReference>
<dbReference type="PRINTS" id="PR00778">
    <property type="entry name" value="HTHARSR"/>
</dbReference>
<name>A0A0C4YLD2_9BURK</name>
<keyword evidence="1" id="KW-0805">Transcription regulation</keyword>
<dbReference type="Pfam" id="PF12840">
    <property type="entry name" value="HTH_20"/>
    <property type="match status" value="1"/>
</dbReference>
<organism evidence="5 6">
    <name type="scientific">Cupriavidus basilensis</name>
    <dbReference type="NCBI Taxonomy" id="68895"/>
    <lineage>
        <taxon>Bacteria</taxon>
        <taxon>Pseudomonadati</taxon>
        <taxon>Pseudomonadota</taxon>
        <taxon>Betaproteobacteria</taxon>
        <taxon>Burkholderiales</taxon>
        <taxon>Burkholderiaceae</taxon>
        <taxon>Cupriavidus</taxon>
    </lineage>
</organism>
<reference evidence="5 6" key="1">
    <citation type="journal article" date="2015" name="Genome Announc.">
        <title>Complete Genome Sequence of Cupriavidus basilensis 4G11, Isolated from the Oak Ridge Field Research Center Site.</title>
        <authorList>
            <person name="Ray J."/>
            <person name="Waters R.J."/>
            <person name="Skerker J.M."/>
            <person name="Kuehl J.V."/>
            <person name="Price M.N."/>
            <person name="Huang J."/>
            <person name="Chakraborty R."/>
            <person name="Arkin A.P."/>
            <person name="Deutschbauer A."/>
        </authorList>
    </citation>
    <scope>NUCLEOTIDE SEQUENCE [LARGE SCALE GENOMIC DNA]</scope>
    <source>
        <strain evidence="5">4G11</strain>
    </source>
</reference>